<dbReference type="EMBL" id="JABCKV010000001">
    <property type="protein sequence ID" value="KAG5648934.1"/>
    <property type="molecule type" value="Genomic_DNA"/>
</dbReference>
<dbReference type="Proteomes" id="UP000775547">
    <property type="component" value="Unassembled WGS sequence"/>
</dbReference>
<feature type="compositionally biased region" description="Polar residues" evidence="1">
    <location>
        <begin position="458"/>
        <end position="468"/>
    </location>
</feature>
<feature type="region of interest" description="Disordered" evidence="1">
    <location>
        <begin position="448"/>
        <end position="469"/>
    </location>
</feature>
<protein>
    <submittedName>
        <fullName evidence="2">Uncharacterized protein</fullName>
    </submittedName>
</protein>
<evidence type="ECO:0000256" key="1">
    <source>
        <dbReference type="SAM" id="MobiDB-lite"/>
    </source>
</evidence>
<reference evidence="2" key="2">
    <citation type="submission" date="2021-10" db="EMBL/GenBank/DDBJ databases">
        <title>Phylogenomics reveals ancestral predisposition of the termite-cultivated fungus Termitomyces towards a domesticated lifestyle.</title>
        <authorList>
            <person name="Auxier B."/>
            <person name="Grum-Grzhimaylo A."/>
            <person name="Cardenas M.E."/>
            <person name="Lodge J.D."/>
            <person name="Laessoe T."/>
            <person name="Pedersen O."/>
            <person name="Smith M.E."/>
            <person name="Kuyper T.W."/>
            <person name="Franco-Molano E.A."/>
            <person name="Baroni T.J."/>
            <person name="Aanen D.K."/>
        </authorList>
    </citation>
    <scope>NUCLEOTIDE SEQUENCE</scope>
    <source>
        <strain evidence="2">AP01</strain>
        <tissue evidence="2">Mycelium</tissue>
    </source>
</reference>
<evidence type="ECO:0000313" key="3">
    <source>
        <dbReference type="Proteomes" id="UP000775547"/>
    </source>
</evidence>
<comment type="caution">
    <text evidence="2">The sequence shown here is derived from an EMBL/GenBank/DDBJ whole genome shotgun (WGS) entry which is preliminary data.</text>
</comment>
<name>A0A9P7GFZ0_9AGAR</name>
<sequence>MAAALSLLSQILSPKRLTAQAAAFSLSRFWKTAHADLLMPIPYPDEVVDDSEPEREELRRREKPSRNYNIATTVVKRTRNPIDIIEITDDESDAVADHLPSVIEIATQSIFPPPAEKPKALLNGSILVSGTYATFPGSRKSNSVCLGTPLSRSLPISSTSLIPPEASEDPHLEDEDDAKINFARFAYVGSTSSVKPPANKPGPGLSRRGSGVNSTIASKAPPKMKPAHRFADDFSDVELSMLSKCVGCEVHWTARKTVAQKMLHVQACAKKKYLDDATVRILIRKEIDSAMAIAAPMKSKGEGKGKADEAVSGPRTFLEEVVAEAAPRRKGRRLDTRETVQSVAQTRDLILDRARAVIGTTFPLSEDQNISVRTQAVGPYRLGLGSSMLPSTQAFGASGLAQQHLAATTLLGFGPQLVDNELSDAEMPATQPFAPSRLGPAPRGLYIGNDDGDADMPGTQSLTPSTLSDAARRPFHIGDEESDAEVPPATQSFASSKLGSTRIPPLDSGSRAALGSSAQSTVLSWPVLSYTNRTNRQSASPANVRGSFHSCGIS</sequence>
<feature type="region of interest" description="Disordered" evidence="1">
    <location>
        <begin position="192"/>
        <end position="225"/>
    </location>
</feature>
<gene>
    <name evidence="2" type="ORF">DXG03_000283</name>
</gene>
<feature type="region of interest" description="Disordered" evidence="1">
    <location>
        <begin position="493"/>
        <end position="515"/>
    </location>
</feature>
<dbReference type="OrthoDB" id="5576441at2759"/>
<evidence type="ECO:0000313" key="2">
    <source>
        <dbReference type="EMBL" id="KAG5648934.1"/>
    </source>
</evidence>
<reference evidence="2" key="1">
    <citation type="submission" date="2020-07" db="EMBL/GenBank/DDBJ databases">
        <authorList>
            <person name="Nieuwenhuis M."/>
            <person name="Van De Peppel L.J.J."/>
        </authorList>
    </citation>
    <scope>NUCLEOTIDE SEQUENCE</scope>
    <source>
        <strain evidence="2">AP01</strain>
        <tissue evidence="2">Mycelium</tissue>
    </source>
</reference>
<keyword evidence="3" id="KW-1185">Reference proteome</keyword>
<dbReference type="AlphaFoldDB" id="A0A9P7GFZ0"/>
<organism evidence="2 3">
    <name type="scientific">Asterophora parasitica</name>
    <dbReference type="NCBI Taxonomy" id="117018"/>
    <lineage>
        <taxon>Eukaryota</taxon>
        <taxon>Fungi</taxon>
        <taxon>Dikarya</taxon>
        <taxon>Basidiomycota</taxon>
        <taxon>Agaricomycotina</taxon>
        <taxon>Agaricomycetes</taxon>
        <taxon>Agaricomycetidae</taxon>
        <taxon>Agaricales</taxon>
        <taxon>Tricholomatineae</taxon>
        <taxon>Lyophyllaceae</taxon>
        <taxon>Asterophora</taxon>
    </lineage>
</organism>
<proteinExistence type="predicted"/>
<accession>A0A9P7GFZ0</accession>